<dbReference type="Pfam" id="PF07002">
    <property type="entry name" value="Copine"/>
    <property type="match status" value="1"/>
</dbReference>
<evidence type="ECO:0000256" key="2">
    <source>
        <dbReference type="SAM" id="MobiDB-lite"/>
    </source>
</evidence>
<feature type="region of interest" description="Disordered" evidence="2">
    <location>
        <begin position="36"/>
        <end position="79"/>
    </location>
</feature>
<dbReference type="SMART" id="SM00327">
    <property type="entry name" value="VWA"/>
    <property type="match status" value="1"/>
</dbReference>
<dbReference type="InterPro" id="IPR010734">
    <property type="entry name" value="Copine_C"/>
</dbReference>
<feature type="domain" description="Rhodanese" evidence="5">
    <location>
        <begin position="88"/>
        <end position="140"/>
    </location>
</feature>
<dbReference type="GO" id="GO:0016567">
    <property type="term" value="P:protein ubiquitination"/>
    <property type="evidence" value="ECO:0007669"/>
    <property type="project" value="TreeGrafter"/>
</dbReference>
<keyword evidence="1" id="KW-0479">Metal-binding</keyword>
<dbReference type="GO" id="GO:0008270">
    <property type="term" value="F:zinc ion binding"/>
    <property type="evidence" value="ECO:0007669"/>
    <property type="project" value="UniProtKB-KW"/>
</dbReference>
<feature type="compositionally biased region" description="Low complexity" evidence="2">
    <location>
        <begin position="69"/>
        <end position="79"/>
    </location>
</feature>
<dbReference type="GO" id="GO:0004842">
    <property type="term" value="F:ubiquitin-protein transferase activity"/>
    <property type="evidence" value="ECO:0007669"/>
    <property type="project" value="TreeGrafter"/>
</dbReference>
<feature type="domain" description="RING-type" evidence="4">
    <location>
        <begin position="409"/>
        <end position="442"/>
    </location>
</feature>
<dbReference type="InterPro" id="IPR036465">
    <property type="entry name" value="vWFA_dom_sf"/>
</dbReference>
<dbReference type="PANTHER" id="PTHR45751">
    <property type="entry name" value="COPINE FAMILY PROTEIN 1"/>
    <property type="match status" value="1"/>
</dbReference>
<evidence type="ECO:0000259" key="4">
    <source>
        <dbReference type="PROSITE" id="PS50089"/>
    </source>
</evidence>
<evidence type="ECO:0000256" key="3">
    <source>
        <dbReference type="SAM" id="SignalP"/>
    </source>
</evidence>
<dbReference type="AlphaFoldDB" id="A0A2S3HZY5"/>
<evidence type="ECO:0000259" key="5">
    <source>
        <dbReference type="PROSITE" id="PS50206"/>
    </source>
</evidence>
<dbReference type="Gramene" id="PAN33495">
    <property type="protein sequence ID" value="PAN33495"/>
    <property type="gene ID" value="PAHAL_6G025300"/>
</dbReference>
<organism evidence="6">
    <name type="scientific">Panicum hallii</name>
    <dbReference type="NCBI Taxonomy" id="206008"/>
    <lineage>
        <taxon>Eukaryota</taxon>
        <taxon>Viridiplantae</taxon>
        <taxon>Streptophyta</taxon>
        <taxon>Embryophyta</taxon>
        <taxon>Tracheophyta</taxon>
        <taxon>Spermatophyta</taxon>
        <taxon>Magnoliopsida</taxon>
        <taxon>Liliopsida</taxon>
        <taxon>Poales</taxon>
        <taxon>Poaceae</taxon>
        <taxon>PACMAD clade</taxon>
        <taxon>Panicoideae</taxon>
        <taxon>Panicodae</taxon>
        <taxon>Paniceae</taxon>
        <taxon>Panicinae</taxon>
        <taxon>Panicum</taxon>
        <taxon>Panicum sect. Panicum</taxon>
    </lineage>
</organism>
<dbReference type="PROSITE" id="PS50089">
    <property type="entry name" value="ZF_RING_2"/>
    <property type="match status" value="1"/>
</dbReference>
<accession>A0A2S3HZY5</accession>
<dbReference type="InterPro" id="IPR052079">
    <property type="entry name" value="E3_ligase/Copine_domain"/>
</dbReference>
<dbReference type="InterPro" id="IPR001763">
    <property type="entry name" value="Rhodanese-like_dom"/>
</dbReference>
<sequence>MLDGCHRPAPAAASTTVLATAAGAWAACSAPCSAATGGRAGGRRPSGGTVAWSRSRLRPTTAGTGGPCSARSTRTYPTPSRRSTRIFFLKKHGRDKVIVLTCATAAICSQVAAALRQQGLESSNLILGIDFTRSNEWTGKQSFGGQSLHRLGDTPNPYEQAISIIGKTLAPFDEDNLIPCFGFGDATTHDYNVFSFHHDNSPCHGFEEVLACYRKIVPHLRLSGPTSFAPIVEAAVDIVDRSGGQYHVLVIVADGQVTRSVDTGDSDLSPQEKRTVDSIVMASSYPLSIILVGVGDGPWEDMQKFDDKLPARDFDNFQFVNFTSIMARSTTAQQKESAFALAALMEVPIQYKATVELGILGRLTGNAKRVMPAPPPLPPAQRQPSLRTGASNVNAGSAQPGEPRDDQVCPICLTNAKDLAFGCGHMCCRECGESLTRCPICRQPIRSKLRLYSG</sequence>
<evidence type="ECO:0000313" key="6">
    <source>
        <dbReference type="EMBL" id="PAN33495.1"/>
    </source>
</evidence>
<keyword evidence="3" id="KW-0732">Signal</keyword>
<dbReference type="Gene3D" id="3.30.40.10">
    <property type="entry name" value="Zinc/RING finger domain, C3HC4 (zinc finger)"/>
    <property type="match status" value="1"/>
</dbReference>
<dbReference type="SUPFAM" id="SSF53300">
    <property type="entry name" value="vWA-like"/>
    <property type="match status" value="1"/>
</dbReference>
<name>A0A2S3HZY5_9POAL</name>
<dbReference type="EMBL" id="CM008051">
    <property type="protein sequence ID" value="PAN33495.1"/>
    <property type="molecule type" value="Genomic_DNA"/>
</dbReference>
<evidence type="ECO:0000256" key="1">
    <source>
        <dbReference type="PROSITE-ProRule" id="PRU00175"/>
    </source>
</evidence>
<dbReference type="PANTHER" id="PTHR45751:SF16">
    <property type="entry name" value="E3 UBIQUITIN-PROTEIN LIGASE RGLG4"/>
    <property type="match status" value="1"/>
</dbReference>
<dbReference type="GO" id="GO:0005634">
    <property type="term" value="C:nucleus"/>
    <property type="evidence" value="ECO:0007669"/>
    <property type="project" value="TreeGrafter"/>
</dbReference>
<feature type="signal peptide" evidence="3">
    <location>
        <begin position="1"/>
        <end position="26"/>
    </location>
</feature>
<protein>
    <submittedName>
        <fullName evidence="6">Uncharacterized protein</fullName>
    </submittedName>
</protein>
<feature type="chain" id="PRO_5015715084" evidence="3">
    <location>
        <begin position="27"/>
        <end position="454"/>
    </location>
</feature>
<keyword evidence="1" id="KW-0862">Zinc</keyword>
<dbReference type="InterPro" id="IPR002035">
    <property type="entry name" value="VWF_A"/>
</dbReference>
<feature type="compositionally biased region" description="Pro residues" evidence="2">
    <location>
        <begin position="372"/>
        <end position="381"/>
    </location>
</feature>
<dbReference type="InterPro" id="IPR013083">
    <property type="entry name" value="Znf_RING/FYVE/PHD"/>
</dbReference>
<feature type="compositionally biased region" description="Polar residues" evidence="2">
    <location>
        <begin position="388"/>
        <end position="397"/>
    </location>
</feature>
<dbReference type="Pfam" id="PF13920">
    <property type="entry name" value="zf-C3HC4_3"/>
    <property type="match status" value="1"/>
</dbReference>
<proteinExistence type="predicted"/>
<keyword evidence="1" id="KW-0863">Zinc-finger</keyword>
<gene>
    <name evidence="6" type="ORF">PAHAL_6G025300</name>
</gene>
<feature type="region of interest" description="Disordered" evidence="2">
    <location>
        <begin position="370"/>
        <end position="403"/>
    </location>
</feature>
<dbReference type="InterPro" id="IPR001841">
    <property type="entry name" value="Znf_RING"/>
</dbReference>
<dbReference type="PROSITE" id="PS51257">
    <property type="entry name" value="PROKAR_LIPOPROTEIN"/>
    <property type="match status" value="1"/>
</dbReference>
<dbReference type="Proteomes" id="UP000243499">
    <property type="component" value="Chromosome 6"/>
</dbReference>
<reference evidence="6" key="1">
    <citation type="submission" date="2018-04" db="EMBL/GenBank/DDBJ databases">
        <title>WGS assembly of Panicum hallii.</title>
        <authorList>
            <person name="Lovell J."/>
            <person name="Jenkins J."/>
            <person name="Lowry D."/>
            <person name="Mamidi S."/>
            <person name="Sreedasyam A."/>
            <person name="Weng X."/>
            <person name="Barry K."/>
            <person name="Bonette J."/>
            <person name="Campitelli B."/>
            <person name="Daum C."/>
            <person name="Gordon S."/>
            <person name="Gould B."/>
            <person name="Lipzen A."/>
            <person name="Macqueen A."/>
            <person name="Palacio-Mejia J."/>
            <person name="Plott C."/>
            <person name="Shakirov E."/>
            <person name="Shu S."/>
            <person name="Yoshinaga Y."/>
            <person name="Zane M."/>
            <person name="Rokhsar D."/>
            <person name="Grimwood J."/>
            <person name="Schmutz J."/>
            <person name="Juenger T."/>
        </authorList>
    </citation>
    <scope>NUCLEOTIDE SEQUENCE [LARGE SCALE GENOMIC DNA]</scope>
    <source>
        <strain evidence="6">FIL2</strain>
    </source>
</reference>
<dbReference type="SUPFAM" id="SSF57850">
    <property type="entry name" value="RING/U-box"/>
    <property type="match status" value="1"/>
</dbReference>
<dbReference type="PROSITE" id="PS50206">
    <property type="entry name" value="RHODANESE_3"/>
    <property type="match status" value="1"/>
</dbReference>